<protein>
    <recommendedName>
        <fullName evidence="4">Kelch repeat-containing protein</fullName>
    </recommendedName>
</protein>
<gene>
    <name evidence="2" type="ORF">RFI_32687</name>
</gene>
<name>X6LSS9_RETFI</name>
<evidence type="ECO:0000313" key="2">
    <source>
        <dbReference type="EMBL" id="ETO04709.1"/>
    </source>
</evidence>
<dbReference type="Pfam" id="PF01344">
    <property type="entry name" value="Kelch_1"/>
    <property type="match status" value="1"/>
</dbReference>
<dbReference type="AlphaFoldDB" id="X6LSS9"/>
<dbReference type="Gene3D" id="2.120.10.80">
    <property type="entry name" value="Kelch-type beta propeller"/>
    <property type="match status" value="1"/>
</dbReference>
<feature type="compositionally biased region" description="Basic residues" evidence="1">
    <location>
        <begin position="164"/>
        <end position="175"/>
    </location>
</feature>
<dbReference type="SUPFAM" id="SSF117281">
    <property type="entry name" value="Kelch motif"/>
    <property type="match status" value="1"/>
</dbReference>
<sequence>NNNNNNNNNNEMLLFCRNTGLSIRYDAQIQTFHYRYLPMSSEVALFHTYAYAYAGDVLLCFGGWDSISKLSTDAVFKYSIKDNAWSKCKISLPSTLSSTAGVLVTQDEQPHQTYVHLIGGTKVKEVDVSWHLRTKAIQWMSLEEIQRWEQSRFNKMKIEQEKRNNKKNKKKKQKQ</sequence>
<proteinExistence type="predicted"/>
<dbReference type="InterPro" id="IPR015915">
    <property type="entry name" value="Kelch-typ_b-propeller"/>
</dbReference>
<feature type="non-terminal residue" evidence="2">
    <location>
        <position position="1"/>
    </location>
</feature>
<organism evidence="2 3">
    <name type="scientific">Reticulomyxa filosa</name>
    <dbReference type="NCBI Taxonomy" id="46433"/>
    <lineage>
        <taxon>Eukaryota</taxon>
        <taxon>Sar</taxon>
        <taxon>Rhizaria</taxon>
        <taxon>Retaria</taxon>
        <taxon>Foraminifera</taxon>
        <taxon>Monothalamids</taxon>
        <taxon>Reticulomyxidae</taxon>
        <taxon>Reticulomyxa</taxon>
    </lineage>
</organism>
<evidence type="ECO:0000313" key="3">
    <source>
        <dbReference type="Proteomes" id="UP000023152"/>
    </source>
</evidence>
<keyword evidence="3" id="KW-1185">Reference proteome</keyword>
<comment type="caution">
    <text evidence="2">The sequence shown here is derived from an EMBL/GenBank/DDBJ whole genome shotgun (WGS) entry which is preliminary data.</text>
</comment>
<reference evidence="2 3" key="1">
    <citation type="journal article" date="2013" name="Curr. Biol.">
        <title>The Genome of the Foraminiferan Reticulomyxa filosa.</title>
        <authorList>
            <person name="Glockner G."/>
            <person name="Hulsmann N."/>
            <person name="Schleicher M."/>
            <person name="Noegel A.A."/>
            <person name="Eichinger L."/>
            <person name="Gallinger C."/>
            <person name="Pawlowski J."/>
            <person name="Sierra R."/>
            <person name="Euteneuer U."/>
            <person name="Pillet L."/>
            <person name="Moustafa A."/>
            <person name="Platzer M."/>
            <person name="Groth M."/>
            <person name="Szafranski K."/>
            <person name="Schliwa M."/>
        </authorList>
    </citation>
    <scope>NUCLEOTIDE SEQUENCE [LARGE SCALE GENOMIC DNA]</scope>
</reference>
<dbReference type="InterPro" id="IPR006652">
    <property type="entry name" value="Kelch_1"/>
</dbReference>
<evidence type="ECO:0008006" key="4">
    <source>
        <dbReference type="Google" id="ProtNLM"/>
    </source>
</evidence>
<feature type="region of interest" description="Disordered" evidence="1">
    <location>
        <begin position="156"/>
        <end position="175"/>
    </location>
</feature>
<accession>X6LSS9</accession>
<dbReference type="EMBL" id="ASPP01029023">
    <property type="protein sequence ID" value="ETO04709.1"/>
    <property type="molecule type" value="Genomic_DNA"/>
</dbReference>
<dbReference type="Proteomes" id="UP000023152">
    <property type="component" value="Unassembled WGS sequence"/>
</dbReference>
<evidence type="ECO:0000256" key="1">
    <source>
        <dbReference type="SAM" id="MobiDB-lite"/>
    </source>
</evidence>